<dbReference type="PANTHER" id="PTHR39290">
    <property type="entry name" value="C3H1-TYPE DOMAIN-CONTAINING PROTEIN-RELATED"/>
    <property type="match status" value="1"/>
</dbReference>
<proteinExistence type="predicted"/>
<organism evidence="1 2">
    <name type="scientific">Symbiodinium microadriaticum</name>
    <name type="common">Dinoflagellate</name>
    <name type="synonym">Zooxanthella microadriatica</name>
    <dbReference type="NCBI Taxonomy" id="2951"/>
    <lineage>
        <taxon>Eukaryota</taxon>
        <taxon>Sar</taxon>
        <taxon>Alveolata</taxon>
        <taxon>Dinophyceae</taxon>
        <taxon>Suessiales</taxon>
        <taxon>Symbiodiniaceae</taxon>
        <taxon>Symbiodinium</taxon>
    </lineage>
</organism>
<evidence type="ECO:0000313" key="1">
    <source>
        <dbReference type="EMBL" id="OLP92667.1"/>
    </source>
</evidence>
<dbReference type="PANTHER" id="PTHR39290:SF6">
    <property type="entry name" value="S-ADENOSYL-L-METHIONINE-DEPENDENT METHYLTRANSFERASES SUPERFAMILY PROTEIN"/>
    <property type="match status" value="1"/>
</dbReference>
<comment type="caution">
    <text evidence="1">The sequence shown here is derived from an EMBL/GenBank/DDBJ whole genome shotgun (WGS) entry which is preliminary data.</text>
</comment>
<dbReference type="AlphaFoldDB" id="A0A1Q9DC00"/>
<gene>
    <name evidence="1" type="ORF">AK812_SmicGene25498</name>
</gene>
<dbReference type="OrthoDB" id="420608at2759"/>
<dbReference type="EMBL" id="LSRX01000611">
    <property type="protein sequence ID" value="OLP92667.1"/>
    <property type="molecule type" value="Genomic_DNA"/>
</dbReference>
<dbReference type="Proteomes" id="UP000186817">
    <property type="component" value="Unassembled WGS sequence"/>
</dbReference>
<reference evidence="1 2" key="1">
    <citation type="submission" date="2016-02" db="EMBL/GenBank/DDBJ databases">
        <title>Genome analysis of coral dinoflagellate symbionts highlights evolutionary adaptations to a symbiotic lifestyle.</title>
        <authorList>
            <person name="Aranda M."/>
            <person name="Li Y."/>
            <person name="Liew Y.J."/>
            <person name="Baumgarten S."/>
            <person name="Simakov O."/>
            <person name="Wilson M."/>
            <person name="Piel J."/>
            <person name="Ashoor H."/>
            <person name="Bougouffa S."/>
            <person name="Bajic V.B."/>
            <person name="Ryu T."/>
            <person name="Ravasi T."/>
            <person name="Bayer T."/>
            <person name="Micklem G."/>
            <person name="Kim H."/>
            <person name="Bhak J."/>
            <person name="Lajeunesse T.C."/>
            <person name="Voolstra C.R."/>
        </authorList>
    </citation>
    <scope>NUCLEOTIDE SEQUENCE [LARGE SCALE GENOMIC DNA]</scope>
    <source>
        <strain evidence="1 2">CCMP2467</strain>
    </source>
</reference>
<keyword evidence="2" id="KW-1185">Reference proteome</keyword>
<accession>A0A1Q9DC00</accession>
<dbReference type="OMA" id="NVKWTEA"/>
<name>A0A1Q9DC00_SYMMI</name>
<protein>
    <submittedName>
        <fullName evidence="1">Uncharacterized protein</fullName>
    </submittedName>
</protein>
<sequence>MFLLFGSTEEPLVDHAMVVLQHHTGHVGDSMRQLTGSISLTDDGCSSACGTKLNCLLQLFLNEGGRIAWRCFSGGTAVLGVGLAVRELQDTFFQEVQVDDRAQLLLGLDQGLLRARREREQKLRDIMASADKRARAVVATAGDGDSAQALLKLRAQLVEEAHRVMYPSLTREEVDQRRRTFGNVKWTEAALQLVERFSPLVEVGAGEGQWQSELRRRGADVTAFDDHSSPSRFGEKAASSRFAVSGADVQQADAQEALRRSRGRTLLLVYPPPGPMAMRCLASYTGDVLLYVGEGRGGVNADGPFFDALSVGWTLEETIELDNLPGSYEKLYLLRRSAG</sequence>
<evidence type="ECO:0000313" key="2">
    <source>
        <dbReference type="Proteomes" id="UP000186817"/>
    </source>
</evidence>